<organism evidence="1">
    <name type="scientific">human gut metagenome</name>
    <dbReference type="NCBI Taxonomy" id="408170"/>
    <lineage>
        <taxon>unclassified sequences</taxon>
        <taxon>metagenomes</taxon>
        <taxon>organismal metagenomes</taxon>
    </lineage>
</organism>
<dbReference type="AlphaFoldDB" id="W1YH64"/>
<gene>
    <name evidence="1" type="ORF">Q604_UNBC04349G0002</name>
</gene>
<proteinExistence type="predicted"/>
<comment type="caution">
    <text evidence="1">The sequence shown here is derived from an EMBL/GenBank/DDBJ whole genome shotgun (WGS) entry which is preliminary data.</text>
</comment>
<accession>W1YH64</accession>
<sequence length="34" mass="4033">HIEMGTAFLYNEPEYGLYADLNRDCILDQIESIW</sequence>
<evidence type="ECO:0000313" key="1">
    <source>
        <dbReference type="EMBL" id="ETJ41721.1"/>
    </source>
</evidence>
<name>W1YH64_9ZZZZ</name>
<feature type="non-terminal residue" evidence="1">
    <location>
        <position position="1"/>
    </location>
</feature>
<dbReference type="EMBL" id="AZMM01004349">
    <property type="protein sequence ID" value="ETJ41721.1"/>
    <property type="molecule type" value="Genomic_DNA"/>
</dbReference>
<reference evidence="1" key="1">
    <citation type="submission" date="2013-12" db="EMBL/GenBank/DDBJ databases">
        <title>A Varibaculum cambriense genome reconstructed from a premature infant gut community with otherwise low bacterial novelty that shifts toward anaerobic metabolism during the third week of life.</title>
        <authorList>
            <person name="Brown C.T."/>
            <person name="Sharon I."/>
            <person name="Thomas B.C."/>
            <person name="Castelle C.J."/>
            <person name="Morowitz M.J."/>
            <person name="Banfield J.F."/>
        </authorList>
    </citation>
    <scope>NUCLEOTIDE SEQUENCE</scope>
</reference>
<protein>
    <submittedName>
        <fullName evidence="1">Uncharacterized protein</fullName>
    </submittedName>
</protein>